<evidence type="ECO:0000313" key="2">
    <source>
        <dbReference type="EMBL" id="CCH72341.1"/>
    </source>
</evidence>
<feature type="compositionally biased region" description="Acidic residues" evidence="1">
    <location>
        <begin position="18"/>
        <end position="34"/>
    </location>
</feature>
<evidence type="ECO:0000313" key="3">
    <source>
        <dbReference type="Proteomes" id="UP000035763"/>
    </source>
</evidence>
<dbReference type="EMBL" id="CAJA01000066">
    <property type="protein sequence ID" value="CCH72341.1"/>
    <property type="molecule type" value="Genomic_DNA"/>
</dbReference>
<gene>
    <name evidence="2" type="ORF">BN11_1580009</name>
</gene>
<evidence type="ECO:0000256" key="1">
    <source>
        <dbReference type="SAM" id="MobiDB-lite"/>
    </source>
</evidence>
<sequence length="124" mass="13275">MSRSPLAPIVTRPALAPDFDDFEGDPAVDFEDIDPACWADDPPRAALVDSAPSPAQDVRPPPTAATTAIARTRLPRTSPMLGARAGHLWEVALVVSATRAGLLRAEARPRTPTTASRARTRSRR</sequence>
<dbReference type="Proteomes" id="UP000035763">
    <property type="component" value="Unassembled WGS sequence"/>
</dbReference>
<accession>W6JUT8</accession>
<comment type="caution">
    <text evidence="2">The sequence shown here is derived from an EMBL/GenBank/DDBJ whole genome shotgun (WGS) entry which is preliminary data.</text>
</comment>
<feature type="region of interest" description="Disordered" evidence="1">
    <location>
        <begin position="105"/>
        <end position="124"/>
    </location>
</feature>
<keyword evidence="3" id="KW-1185">Reference proteome</keyword>
<reference evidence="2 3" key="1">
    <citation type="journal article" date="2013" name="ISME J.">
        <title>A metabolic model for members of the genus Tetrasphaera involved in enhanced biological phosphorus removal.</title>
        <authorList>
            <person name="Kristiansen R."/>
            <person name="Nguyen H.T.T."/>
            <person name="Saunders A.M."/>
            <person name="Nielsen J.L."/>
            <person name="Wimmer R."/>
            <person name="Le V.Q."/>
            <person name="McIlroy S.J."/>
            <person name="Petrovski S."/>
            <person name="Seviour R.J."/>
            <person name="Calteau A."/>
            <person name="Nielsen K.L."/>
            <person name="Nielsen P.H."/>
        </authorList>
    </citation>
    <scope>NUCLEOTIDE SEQUENCE [LARGE SCALE GENOMIC DNA]</scope>
    <source>
        <strain evidence="2 3">Ben110</strain>
    </source>
</reference>
<organism evidence="2 3">
    <name type="scientific">Nostocoides australiense Ben110</name>
    <dbReference type="NCBI Taxonomy" id="1193182"/>
    <lineage>
        <taxon>Bacteria</taxon>
        <taxon>Bacillati</taxon>
        <taxon>Actinomycetota</taxon>
        <taxon>Actinomycetes</taxon>
        <taxon>Micrococcales</taxon>
        <taxon>Intrasporangiaceae</taxon>
        <taxon>Nostocoides</taxon>
    </lineage>
</organism>
<proteinExistence type="predicted"/>
<name>W6JUT8_9MICO</name>
<dbReference type="AlphaFoldDB" id="W6JUT8"/>
<feature type="region of interest" description="Disordered" evidence="1">
    <location>
        <begin position="14"/>
        <end position="63"/>
    </location>
</feature>
<protein>
    <submittedName>
        <fullName evidence="2">Uncharacterized protein</fullName>
    </submittedName>
</protein>